<dbReference type="AlphaFoldDB" id="A0A835F5I0"/>
<feature type="region of interest" description="Disordered" evidence="1">
    <location>
        <begin position="108"/>
        <end position="131"/>
    </location>
</feature>
<feature type="region of interest" description="Disordered" evidence="1">
    <location>
        <begin position="562"/>
        <end position="642"/>
    </location>
</feature>
<dbReference type="PANTHER" id="PTHR33223:SF8">
    <property type="entry name" value="OS04G0172440 PROTEIN"/>
    <property type="match status" value="1"/>
</dbReference>
<dbReference type="Pfam" id="PF03732">
    <property type="entry name" value="Retrotrans_gag"/>
    <property type="match status" value="1"/>
</dbReference>
<feature type="region of interest" description="Disordered" evidence="1">
    <location>
        <begin position="396"/>
        <end position="456"/>
    </location>
</feature>
<feature type="compositionally biased region" description="Basic residues" evidence="1">
    <location>
        <begin position="770"/>
        <end position="783"/>
    </location>
</feature>
<feature type="region of interest" description="Disordered" evidence="1">
    <location>
        <begin position="982"/>
        <end position="1028"/>
    </location>
</feature>
<evidence type="ECO:0000256" key="1">
    <source>
        <dbReference type="SAM" id="MobiDB-lite"/>
    </source>
</evidence>
<feature type="region of interest" description="Disordered" evidence="1">
    <location>
        <begin position="144"/>
        <end position="171"/>
    </location>
</feature>
<keyword evidence="4" id="KW-1185">Reference proteome</keyword>
<feature type="compositionally biased region" description="Basic residues" evidence="1">
    <location>
        <begin position="1114"/>
        <end position="1126"/>
    </location>
</feature>
<feature type="compositionally biased region" description="Basic residues" evidence="1">
    <location>
        <begin position="997"/>
        <end position="1007"/>
    </location>
</feature>
<evidence type="ECO:0000259" key="2">
    <source>
        <dbReference type="Pfam" id="PF03732"/>
    </source>
</evidence>
<feature type="compositionally biased region" description="Basic residues" evidence="1">
    <location>
        <begin position="234"/>
        <end position="249"/>
    </location>
</feature>
<reference evidence="3" key="1">
    <citation type="submission" date="2020-07" db="EMBL/GenBank/DDBJ databases">
        <title>Genome sequence and genetic diversity analysis of an under-domesticated orphan crop, white fonio (Digitaria exilis).</title>
        <authorList>
            <person name="Bennetzen J.L."/>
            <person name="Chen S."/>
            <person name="Ma X."/>
            <person name="Wang X."/>
            <person name="Yssel A.E.J."/>
            <person name="Chaluvadi S.R."/>
            <person name="Johnson M."/>
            <person name="Gangashetty P."/>
            <person name="Hamidou F."/>
            <person name="Sanogo M.D."/>
            <person name="Zwaenepoel A."/>
            <person name="Wallace J."/>
            <person name="Van De Peer Y."/>
            <person name="Van Deynze A."/>
        </authorList>
    </citation>
    <scope>NUCLEOTIDE SEQUENCE</scope>
    <source>
        <tissue evidence="3">Leaves</tissue>
    </source>
</reference>
<feature type="compositionally biased region" description="Basic residues" evidence="1">
    <location>
        <begin position="736"/>
        <end position="747"/>
    </location>
</feature>
<feature type="region of interest" description="Disordered" evidence="1">
    <location>
        <begin position="1098"/>
        <end position="1126"/>
    </location>
</feature>
<feature type="compositionally biased region" description="Basic and acidic residues" evidence="1">
    <location>
        <begin position="590"/>
        <end position="620"/>
    </location>
</feature>
<proteinExistence type="predicted"/>
<protein>
    <recommendedName>
        <fullName evidence="2">Retrotransposon gag domain-containing protein</fullName>
    </recommendedName>
</protein>
<dbReference type="OrthoDB" id="693243at2759"/>
<dbReference type="EMBL" id="JACEFO010001626">
    <property type="protein sequence ID" value="KAF8728904.1"/>
    <property type="molecule type" value="Genomic_DNA"/>
</dbReference>
<dbReference type="InterPro" id="IPR005162">
    <property type="entry name" value="Retrotrans_gag_dom"/>
</dbReference>
<name>A0A835F5I0_9POAL</name>
<organism evidence="3 4">
    <name type="scientific">Digitaria exilis</name>
    <dbReference type="NCBI Taxonomy" id="1010633"/>
    <lineage>
        <taxon>Eukaryota</taxon>
        <taxon>Viridiplantae</taxon>
        <taxon>Streptophyta</taxon>
        <taxon>Embryophyta</taxon>
        <taxon>Tracheophyta</taxon>
        <taxon>Spermatophyta</taxon>
        <taxon>Magnoliopsida</taxon>
        <taxon>Liliopsida</taxon>
        <taxon>Poales</taxon>
        <taxon>Poaceae</taxon>
        <taxon>PACMAD clade</taxon>
        <taxon>Panicoideae</taxon>
        <taxon>Panicodae</taxon>
        <taxon>Paniceae</taxon>
        <taxon>Anthephorinae</taxon>
        <taxon>Digitaria</taxon>
    </lineage>
</organism>
<evidence type="ECO:0000313" key="4">
    <source>
        <dbReference type="Proteomes" id="UP000636709"/>
    </source>
</evidence>
<dbReference type="Proteomes" id="UP000636709">
    <property type="component" value="Unassembled WGS sequence"/>
</dbReference>
<feature type="region of interest" description="Disordered" evidence="1">
    <location>
        <begin position="729"/>
        <end position="791"/>
    </location>
</feature>
<comment type="caution">
    <text evidence="3">The sequence shown here is derived from an EMBL/GenBank/DDBJ whole genome shotgun (WGS) entry which is preliminary data.</text>
</comment>
<feature type="compositionally biased region" description="Basic residues" evidence="1">
    <location>
        <begin position="412"/>
        <end position="439"/>
    </location>
</feature>
<dbReference type="PANTHER" id="PTHR33223">
    <property type="entry name" value="CCHC-TYPE DOMAIN-CONTAINING PROTEIN"/>
    <property type="match status" value="1"/>
</dbReference>
<sequence length="1126" mass="125290">MDWAGTMKPSTGTCFPLMQIWRRESQLAGQRTIPGHGQASHWQRLPENTLKVNVDGAFFPSDGSGAIGAVARDAAGAFLMATTRRLPAKQRLSVRVCNLYTREATSANELSPALRPNKRPTTTTPLTTGSFISARGSRVPLTLKRASPSRSRPAVLEGRRTGNSARGPATHSFHDMIARLCGQKEESLHYATIPRRGEDTGQIRSPQSLCARRCYCANYSMTLSVPDTPQAPGKHPRRTTGRARHHPHPRVTSLEATPELEGAIPARIVHGVGSTVHLATFSPSPALLVLPYYEQHETRCYAPLLDVRPRGQNQDKPLRPEFTTLISPSERVVGSAITSRGLRCATSASFPMGDFDHRRFPERSSDPFPAGYEIWFGSLQFHATGNGYLMRILSKEPSNHPEAPQPPAAAPRQRRRPRPRTRRARRKACRQRHPSRKGWRCPTTDAKGGGNAFSPDGHAPPNLYGLRNNAAVYASSVNTNISAYDDLPGHHLASVRNLIASTPDDSYPESGEEYALGQEFPGWDYSGLRDREAFLDFQDVADYFFGYSDDEYDPTRECFAIDGERVNDGHTTDDDDDEDADPVGAQPPDLQDRSPQGDEPRSHHQAQDTHANELGDRDEQTPPLMRSGRVPPDENTGCDADARQAGRLTRARILNDGENDDPVTLPRTSQKLIAAAALLRAMPQPTIPEARKLHREAQTLVENAARQQAESSASRLPWQGVLGALPSAKQRDTTIARRRPTPHRRTTHSSNGGARHEDPCEISSPGHSWRLGRRGGNRRKRGLANHDTTTSATTIRTVTGRRSRRSIRMAPIPPRFRQPTTITKYSGETDPRMWLNDYRLACQLGGVTDDVMIIRNLPLHLADSARTWLEHLPPNRIHDWNDLVETFVGNSQGTYVRPRNTWDLRGCKQKPGESLRDFIRRFSKRCTKLPNITDAQIIHSFLESTTSYNLICKLGRNPPPDANRLFEVASKYASGEEEANAIFNGKKGKHPDQGTPRRSKVKARRGRTTTNEVPAVDPSHNGPRGPPRLPSPLVYKRGGKPIFSPSPALLVLPYYEQHETRCYAPLLDDKPLRPEFITLIPPSERVFGTRVRCDGPAPQEPNMHHQGRADIHGRRPLGPHVRARRC</sequence>
<feature type="compositionally biased region" description="Basic and acidic residues" evidence="1">
    <location>
        <begin position="562"/>
        <end position="572"/>
    </location>
</feature>
<feature type="domain" description="Retrotransposon gag" evidence="2">
    <location>
        <begin position="858"/>
        <end position="943"/>
    </location>
</feature>
<evidence type="ECO:0000313" key="3">
    <source>
        <dbReference type="EMBL" id="KAF8728904.1"/>
    </source>
</evidence>
<gene>
    <name evidence="3" type="ORF">HU200_018200</name>
</gene>
<accession>A0A835F5I0</accession>
<feature type="region of interest" description="Disordered" evidence="1">
    <location>
        <begin position="226"/>
        <end position="250"/>
    </location>
</feature>